<dbReference type="InterPro" id="IPR027417">
    <property type="entry name" value="P-loop_NTPase"/>
</dbReference>
<dbReference type="RefSeq" id="WP_012406669.1">
    <property type="nucleotide sequence ID" value="NZ_JAKUCO010000053.1"/>
</dbReference>
<name>A0ABV0E5P1_9BURK</name>
<evidence type="ECO:0000313" key="3">
    <source>
        <dbReference type="Proteomes" id="UP001462961"/>
    </source>
</evidence>
<sequence>MKMEDKAATQIALHPFEQWLTERHKWLQTAAARMIKARALPDAAAINNLADLCILEASKQKSDQFEVVATGALAQPTGQASLRLRKISEITGVNAIKHGATLDFGTAGLFVIYGSNGSGKSGYSRLIKQICGSRAKEELLGNVFSKERPEPSARIHLAVGEGEKEGTWKLSDGPVSQLRHVHVFDSTVATLYFGAKNEATYEPSRMRFVSSLIKICDMVSGELTDRKNKLQSKLPRLPEDLAGTSSAKFLATMKAGITAEAIATACSYTKGMNEERISGEATLAEKDIPGRLRVIEREISALNIVKTMVQGWKEVLGDESLANLASVRATAIKKRKAAGEDAEKVFGGSPLEGVGQESWRELWEKAREFSVSHAYKGADFPNTTGDARCVLCQQPLVDEAKVRLTQFEKFVRGELEKDAADAERALNKLEKALPSLPDAKAWIVNTNPIKLEEQTAADWLSALVARRDAANTAVQTDQIPVVDWAALETPITEVSDTLLAEKKALTELLQDGKRKQLVARVQDLIACQWLSREQDAIQSEVQRLNTVATLAKAISLTSTSALTKKNTELADQELKGGYQDRFTKELEALNGARLPVEPKSKQQGKGKVTFSLSVKETGDDVKAESILSEGERRIIALAAFLADISGSGQPTPFVFDDPISSLDQDFEEHVVDRLVALARERQVIIFTHRLSLLTQVESTVKKLRDEAELKKQPAPVDLATISLRRLGQNVGLVADLSIRDAKPDKALNKIRNEAIVQLRKLHDAAEVEEYEQRAKGVCSDIRILVERCVETILLNNVLLRFRRSITTQNLIGKLAKIRSEDCAMIDDLMTRYSVFEHSQSSELPAECPDIEVIERDVDKLIEWIKEFSGRSVK</sequence>
<dbReference type="SUPFAM" id="SSF52540">
    <property type="entry name" value="P-loop containing nucleoside triphosphate hydrolases"/>
    <property type="match status" value="1"/>
</dbReference>
<keyword evidence="3" id="KW-1185">Reference proteome</keyword>
<feature type="domain" description="Protein CR006 P-loop" evidence="1">
    <location>
        <begin position="386"/>
        <end position="786"/>
    </location>
</feature>
<dbReference type="Proteomes" id="UP001462961">
    <property type="component" value="Unassembled WGS sequence"/>
</dbReference>
<organism evidence="2 3">
    <name type="scientific">Paraburkholderia caribensis</name>
    <dbReference type="NCBI Taxonomy" id="75105"/>
    <lineage>
        <taxon>Bacteria</taxon>
        <taxon>Pseudomonadati</taxon>
        <taxon>Pseudomonadota</taxon>
        <taxon>Betaproteobacteria</taxon>
        <taxon>Burkholderiales</taxon>
        <taxon>Burkholderiaceae</taxon>
        <taxon>Paraburkholderia</taxon>
    </lineage>
</organism>
<accession>A0ABV0E5P1</accession>
<dbReference type="PANTHER" id="PTHR32182:SF22">
    <property type="entry name" value="ATP-DEPENDENT ENDONUCLEASE, OLD FAMILY-RELATED"/>
    <property type="match status" value="1"/>
</dbReference>
<protein>
    <submittedName>
        <fullName evidence="2">AAA family ATPase</fullName>
    </submittedName>
</protein>
<dbReference type="EMBL" id="JAYLVJ010000060">
    <property type="protein sequence ID" value="MEO1758728.1"/>
    <property type="molecule type" value="Genomic_DNA"/>
</dbReference>
<evidence type="ECO:0000259" key="1">
    <source>
        <dbReference type="Pfam" id="PF13166"/>
    </source>
</evidence>
<dbReference type="Gene3D" id="3.40.50.300">
    <property type="entry name" value="P-loop containing nucleotide triphosphate hydrolases"/>
    <property type="match status" value="1"/>
</dbReference>
<reference evidence="2 3" key="1">
    <citation type="submission" date="2024-01" db="EMBL/GenBank/DDBJ databases">
        <title>The diversity of rhizobia nodulating Mimosa spp. in eleven states of Brazil covering several biomes is determined by host plant, location, and edaphic factors.</title>
        <authorList>
            <person name="Rouws L."/>
            <person name="Barauna A."/>
            <person name="Beukes C."/>
            <person name="De Faria S.M."/>
            <person name="Gross E."/>
            <person name="Dos Reis Junior F.B."/>
            <person name="Simon M."/>
            <person name="Maluk M."/>
            <person name="Odee D.W."/>
            <person name="Kenicer G."/>
            <person name="Young J.P.W."/>
            <person name="Reis V.M."/>
            <person name="Zilli J."/>
            <person name="James E.K."/>
        </authorList>
    </citation>
    <scope>NUCLEOTIDE SEQUENCE [LARGE SCALE GENOMIC DNA]</scope>
    <source>
        <strain evidence="2 3">JHI1651</strain>
    </source>
</reference>
<proteinExistence type="predicted"/>
<dbReference type="Pfam" id="PF13166">
    <property type="entry name" value="AAA_13"/>
    <property type="match status" value="1"/>
</dbReference>
<evidence type="ECO:0000313" key="2">
    <source>
        <dbReference type="EMBL" id="MEO1758728.1"/>
    </source>
</evidence>
<gene>
    <name evidence="2" type="ORF">VOI32_32970</name>
</gene>
<comment type="caution">
    <text evidence="2">The sequence shown here is derived from an EMBL/GenBank/DDBJ whole genome shotgun (WGS) entry which is preliminary data.</text>
</comment>
<dbReference type="InterPro" id="IPR026866">
    <property type="entry name" value="CR006_AAA"/>
</dbReference>
<dbReference type="PANTHER" id="PTHR32182">
    <property type="entry name" value="DNA REPLICATION AND REPAIR PROTEIN RECF"/>
    <property type="match status" value="1"/>
</dbReference>